<evidence type="ECO:0000256" key="3">
    <source>
        <dbReference type="ARBA" id="ARBA00022840"/>
    </source>
</evidence>
<evidence type="ECO:0000256" key="6">
    <source>
        <dbReference type="ARBA" id="ARBA00052296"/>
    </source>
</evidence>
<dbReference type="PROSITE" id="PS51257">
    <property type="entry name" value="PROKAR_LIPOPROTEIN"/>
    <property type="match status" value="1"/>
</dbReference>
<dbReference type="OrthoDB" id="9780677at2"/>
<evidence type="ECO:0000313" key="11">
    <source>
        <dbReference type="EMBL" id="PRZ41370.1"/>
    </source>
</evidence>
<dbReference type="Gene3D" id="2.60.40.790">
    <property type="match status" value="1"/>
</dbReference>
<dbReference type="PANTHER" id="PTHR10803">
    <property type="entry name" value="ARSENICAL PUMP-DRIVING ATPASE ARSENITE-TRANSLOCATING ATPASE"/>
    <property type="match status" value="1"/>
</dbReference>
<dbReference type="RefSeq" id="WP_106349446.1">
    <property type="nucleotide sequence ID" value="NZ_PVUE01000010.1"/>
</dbReference>
<keyword evidence="5" id="KW-1278">Translocase</keyword>
<comment type="catalytic activity">
    <reaction evidence="6">
        <text>arsenite(in) + ATP + H2O = arsenite(out) + ADP + phosphate + H(+)</text>
        <dbReference type="Rhea" id="RHEA:11348"/>
        <dbReference type="ChEBI" id="CHEBI:15377"/>
        <dbReference type="ChEBI" id="CHEBI:15378"/>
        <dbReference type="ChEBI" id="CHEBI:29242"/>
        <dbReference type="ChEBI" id="CHEBI:30616"/>
        <dbReference type="ChEBI" id="CHEBI:43474"/>
        <dbReference type="ChEBI" id="CHEBI:456216"/>
        <dbReference type="EC" id="7.3.2.7"/>
    </reaction>
</comment>
<dbReference type="NCBIfam" id="TIGR00345">
    <property type="entry name" value="GET3_arsA_TRC40"/>
    <property type="match status" value="1"/>
</dbReference>
<evidence type="ECO:0000256" key="5">
    <source>
        <dbReference type="ARBA" id="ARBA00022967"/>
    </source>
</evidence>
<gene>
    <name evidence="11" type="ORF">CLV47_11098</name>
</gene>
<feature type="domain" description="ArsA HSP20-like" evidence="10">
    <location>
        <begin position="332"/>
        <end position="392"/>
    </location>
</feature>
<keyword evidence="2" id="KW-0547">Nucleotide-binding</keyword>
<dbReference type="InterPro" id="IPR040612">
    <property type="entry name" value="ArsA_HSP20-like"/>
</dbReference>
<keyword evidence="12" id="KW-1185">Reference proteome</keyword>
<dbReference type="GO" id="GO:0005524">
    <property type="term" value="F:ATP binding"/>
    <property type="evidence" value="ECO:0007669"/>
    <property type="project" value="UniProtKB-KW"/>
</dbReference>
<accession>A0A2T0ZYF1</accession>
<dbReference type="Gene3D" id="3.40.50.300">
    <property type="entry name" value="P-loop containing nucleotide triphosphate hydrolases"/>
    <property type="match status" value="1"/>
</dbReference>
<evidence type="ECO:0000259" key="9">
    <source>
        <dbReference type="Pfam" id="PF02374"/>
    </source>
</evidence>
<dbReference type="PANTHER" id="PTHR10803:SF3">
    <property type="entry name" value="ATPASE GET3"/>
    <property type="match status" value="1"/>
</dbReference>
<evidence type="ECO:0000256" key="1">
    <source>
        <dbReference type="ARBA" id="ARBA00011040"/>
    </source>
</evidence>
<name>A0A2T0ZYF1_9ACTN</name>
<comment type="function">
    <text evidence="7">Anion-transporting ATPase. Catalyzes the extrusion of arsenite.</text>
</comment>
<reference evidence="11 12" key="1">
    <citation type="submission" date="2018-03" db="EMBL/GenBank/DDBJ databases">
        <title>Genomic Encyclopedia of Archaeal and Bacterial Type Strains, Phase II (KMG-II): from individual species to whole genera.</title>
        <authorList>
            <person name="Goeker M."/>
        </authorList>
    </citation>
    <scope>NUCLEOTIDE SEQUENCE [LARGE SCALE GENOMIC DNA]</scope>
    <source>
        <strain evidence="11 12">DSM 100065</strain>
    </source>
</reference>
<comment type="similarity">
    <text evidence="1">Belongs to the arsA ATPase family.</text>
</comment>
<dbReference type="InterPro" id="IPR027417">
    <property type="entry name" value="P-loop_NTPase"/>
</dbReference>
<feature type="domain" description="ArsA/GET3 Anion-transporting ATPase-like" evidence="9">
    <location>
        <begin position="1"/>
        <end position="302"/>
    </location>
</feature>
<evidence type="ECO:0000256" key="7">
    <source>
        <dbReference type="ARBA" id="ARBA00059736"/>
    </source>
</evidence>
<dbReference type="GO" id="GO:0015446">
    <property type="term" value="F:ATPase-coupled arsenite transmembrane transporter activity"/>
    <property type="evidence" value="ECO:0007669"/>
    <property type="project" value="UniProtKB-EC"/>
</dbReference>
<dbReference type="InterPro" id="IPR025723">
    <property type="entry name" value="ArsA/GET3_ATPase-like"/>
</dbReference>
<dbReference type="EC" id="7.3.2.7" evidence="8"/>
<comment type="caution">
    <text evidence="11">The sequence shown here is derived from an EMBL/GenBank/DDBJ whole genome shotgun (WGS) entry which is preliminary data.</text>
</comment>
<dbReference type="AlphaFoldDB" id="A0A2T0ZYF1"/>
<protein>
    <recommendedName>
        <fullName evidence="8">arsenite-transporting ATPase</fullName>
        <ecNumber evidence="8">7.3.2.7</ecNumber>
    </recommendedName>
</protein>
<dbReference type="FunFam" id="3.40.50.300:FF:001801">
    <property type="entry name" value="Putative arsenical pump-driving ATPase"/>
    <property type="match status" value="1"/>
</dbReference>
<dbReference type="InterPro" id="IPR016300">
    <property type="entry name" value="ATPase_ArsA/GET3"/>
</dbReference>
<dbReference type="Pfam" id="PF02374">
    <property type="entry name" value="ArsA_ATPase"/>
    <property type="match status" value="1"/>
</dbReference>
<keyword evidence="3 11" id="KW-0067">ATP-binding</keyword>
<evidence type="ECO:0000256" key="4">
    <source>
        <dbReference type="ARBA" id="ARBA00022849"/>
    </source>
</evidence>
<evidence type="ECO:0000259" key="10">
    <source>
        <dbReference type="Pfam" id="PF17886"/>
    </source>
</evidence>
<keyword evidence="4" id="KW-0059">Arsenical resistance</keyword>
<evidence type="ECO:0000313" key="12">
    <source>
        <dbReference type="Proteomes" id="UP000237752"/>
    </source>
</evidence>
<proteinExistence type="inferred from homology"/>
<dbReference type="Pfam" id="PF17886">
    <property type="entry name" value="ArsA_HSP20"/>
    <property type="match status" value="1"/>
</dbReference>
<dbReference type="CDD" id="cd02035">
    <property type="entry name" value="ArsA"/>
    <property type="match status" value="1"/>
</dbReference>
<evidence type="ECO:0000256" key="2">
    <source>
        <dbReference type="ARBA" id="ARBA00022741"/>
    </source>
</evidence>
<organism evidence="11 12">
    <name type="scientific">Antricoccus suffuscus</name>
    <dbReference type="NCBI Taxonomy" id="1629062"/>
    <lineage>
        <taxon>Bacteria</taxon>
        <taxon>Bacillati</taxon>
        <taxon>Actinomycetota</taxon>
        <taxon>Actinomycetes</taxon>
        <taxon>Geodermatophilales</taxon>
        <taxon>Antricoccaceae</taxon>
        <taxon>Antricoccus</taxon>
    </lineage>
</organism>
<dbReference type="InterPro" id="IPR008978">
    <property type="entry name" value="HSP20-like_chaperone"/>
</dbReference>
<evidence type="ECO:0000256" key="8">
    <source>
        <dbReference type="ARBA" id="ARBA00066752"/>
    </source>
</evidence>
<dbReference type="SUPFAM" id="SSF52540">
    <property type="entry name" value="P-loop containing nucleoside triphosphate hydrolases"/>
    <property type="match status" value="1"/>
</dbReference>
<sequence length="402" mass="43830">MRIVLFTGKGGVGKTTTALATAVHAAGLGCKTLLMSTDPAHSVGDALSISVRDVPTQVDDGLYVMHVDAQRRFESSWGELQGYVRALLTNAGADPLTADEIAVVPGVEEFMALLALREQAVAGLWDFIVVDCAPTAETLRLLALPQVLSWYAERLFPTHNRMLRHLAPLAGRMRDVPMPSAALVSAFSALHQQVDELCELLGDAATTTVRLVLTPEAVVLAEARRTLSSLRLYGYPVDGIVVNRLIPPGGKDPWRASWVAAQREQMTRIADSFDRLPIRTLDYQRAEPVGLDALRVLGVELYADTDPREGPATADVVRIEHVRDDELPGGYEFTMILDLPHLDRADVQLARSADDLVVTAAGRRRYVGLPSALRRCDVVGAAYADNALRVTFTPNPELWPRS</sequence>
<dbReference type="Proteomes" id="UP000237752">
    <property type="component" value="Unassembled WGS sequence"/>
</dbReference>
<dbReference type="EMBL" id="PVUE01000010">
    <property type="protein sequence ID" value="PRZ41370.1"/>
    <property type="molecule type" value="Genomic_DNA"/>
</dbReference>
<dbReference type="GO" id="GO:0016887">
    <property type="term" value="F:ATP hydrolysis activity"/>
    <property type="evidence" value="ECO:0007669"/>
    <property type="project" value="InterPro"/>
</dbReference>